<dbReference type="Pfam" id="PF08174">
    <property type="entry name" value="Anillin"/>
    <property type="match status" value="1"/>
</dbReference>
<reference evidence="6" key="1">
    <citation type="submission" date="2025-08" db="UniProtKB">
        <authorList>
            <consortium name="RefSeq"/>
        </authorList>
    </citation>
    <scope>IDENTIFICATION</scope>
</reference>
<dbReference type="OrthoDB" id="5817051at2759"/>
<organism evidence="5 6">
    <name type="scientific">Acanthaster planci</name>
    <name type="common">Crown-of-thorns starfish</name>
    <dbReference type="NCBI Taxonomy" id="133434"/>
    <lineage>
        <taxon>Eukaryota</taxon>
        <taxon>Metazoa</taxon>
        <taxon>Echinodermata</taxon>
        <taxon>Eleutherozoa</taxon>
        <taxon>Asterozoa</taxon>
        <taxon>Asteroidea</taxon>
        <taxon>Valvatacea</taxon>
        <taxon>Valvatida</taxon>
        <taxon>Acanthasteridae</taxon>
        <taxon>Acanthaster</taxon>
    </lineage>
</organism>
<dbReference type="GO" id="GO:0007165">
    <property type="term" value="P:signal transduction"/>
    <property type="evidence" value="ECO:0007669"/>
    <property type="project" value="InterPro"/>
</dbReference>
<dbReference type="RefSeq" id="XP_022080730.1">
    <property type="nucleotide sequence ID" value="XM_022225038.1"/>
</dbReference>
<evidence type="ECO:0000313" key="5">
    <source>
        <dbReference type="Proteomes" id="UP000694845"/>
    </source>
</evidence>
<name>A0A8B7XL96_ACAPL</name>
<evidence type="ECO:0000259" key="4">
    <source>
        <dbReference type="PROSITE" id="PS51860"/>
    </source>
</evidence>
<feature type="region of interest" description="Disordered" evidence="2">
    <location>
        <begin position="156"/>
        <end position="190"/>
    </location>
</feature>
<dbReference type="GO" id="GO:0000915">
    <property type="term" value="P:actomyosin contractile ring assembly"/>
    <property type="evidence" value="ECO:0007669"/>
    <property type="project" value="TreeGrafter"/>
</dbReference>
<dbReference type="InterPro" id="IPR051364">
    <property type="entry name" value="Cytokinesis/Rho-signaling"/>
</dbReference>
<dbReference type="GeneID" id="110973864"/>
<dbReference type="InterPro" id="IPR001849">
    <property type="entry name" value="PH_domain"/>
</dbReference>
<dbReference type="SMART" id="SM00742">
    <property type="entry name" value="Hr1"/>
    <property type="match status" value="1"/>
</dbReference>
<feature type="domain" description="PH" evidence="3">
    <location>
        <begin position="382"/>
        <end position="488"/>
    </location>
</feature>
<dbReference type="InterPro" id="IPR011993">
    <property type="entry name" value="PH-like_dom_sf"/>
</dbReference>
<keyword evidence="1" id="KW-0175">Coiled coil</keyword>
<evidence type="ECO:0000259" key="3">
    <source>
        <dbReference type="PROSITE" id="PS50003"/>
    </source>
</evidence>
<dbReference type="GO" id="GO:0005826">
    <property type="term" value="C:actomyosin contractile ring"/>
    <property type="evidence" value="ECO:0007669"/>
    <property type="project" value="TreeGrafter"/>
</dbReference>
<sequence length="581" mass="65585">MAFAGRQFQSLRRSFRRSIRKRTYNFDDPITNISKKRRSEGDENVELQCYSCEVSFTQEPPSSPMRLWSGSKNMDNTTDIVEDLDIFYVRQLAISLQDYELQRKIDLEIKMREGTRKLLAACNRELHLLEAAKALLVSNTRVLAYMSELQRRKTAQYVQEKNKKKGSSRGVSASSGSSEGSGSECGSRPACKGKIAVSDIRIPLFWKDVDHIKNRGDHHRYAIFCLLKIGTEINSTQLVTNVDRTATDVTFEDSFVFENVSPDFQFTFEVYSYNLHDDMTMASTPQKLRRKINSFSNSVGKTVGRKLQGSLSTGSSEESANPEETPRFRLVAQANLTVDDINPVTKTHDLSLETDDTARSHCLPLFGNFCCRLAAQPSCMAQILCQGILHLQENQAGLANWRRNLWGVLRDGHLKVWDKAEDMSINADPIHTIPVSKDTVVSLSTESSATNPHVLEVSRQEGEERHHLAAESQGELERWRSSLEQLIVDQGAWLDACHTSVDILATEPRRPSMDSDRTGSLYDEMSISTDLTSQDESDDESVFTDSPAMNLRPRPLVANTKTFKKPIFTIPKILVRRETNV</sequence>
<evidence type="ECO:0000256" key="1">
    <source>
        <dbReference type="PROSITE-ProRule" id="PRU01207"/>
    </source>
</evidence>
<dbReference type="Proteomes" id="UP000694845">
    <property type="component" value="Unplaced"/>
</dbReference>
<dbReference type="PANTHER" id="PTHR21538:SF24">
    <property type="entry name" value="PH DOMAIN-CONTAINING PROTEIN"/>
    <property type="match status" value="1"/>
</dbReference>
<feature type="compositionally biased region" description="Polar residues" evidence="2">
    <location>
        <begin position="309"/>
        <end position="319"/>
    </location>
</feature>
<feature type="domain" description="REM-1" evidence="4">
    <location>
        <begin position="83"/>
        <end position="158"/>
    </location>
</feature>
<dbReference type="Pfam" id="PF00169">
    <property type="entry name" value="PH"/>
    <property type="match status" value="1"/>
</dbReference>
<dbReference type="SMART" id="SM00233">
    <property type="entry name" value="PH"/>
    <property type="match status" value="1"/>
</dbReference>
<dbReference type="PROSITE" id="PS51860">
    <property type="entry name" value="REM_1"/>
    <property type="match status" value="1"/>
</dbReference>
<dbReference type="KEGG" id="aplc:110973864"/>
<dbReference type="SUPFAM" id="SSF50729">
    <property type="entry name" value="PH domain-like"/>
    <property type="match status" value="1"/>
</dbReference>
<dbReference type="Gene3D" id="2.30.29.30">
    <property type="entry name" value="Pleckstrin-homology domain (PH domain)/Phosphotyrosine-binding domain (PTB)"/>
    <property type="match status" value="1"/>
</dbReference>
<dbReference type="AlphaFoldDB" id="A0A8B7XL96"/>
<dbReference type="InterPro" id="IPR011072">
    <property type="entry name" value="HR1_rho-bd"/>
</dbReference>
<feature type="compositionally biased region" description="Low complexity" evidence="2">
    <location>
        <begin position="168"/>
        <end position="187"/>
    </location>
</feature>
<accession>A0A8B7XL96</accession>
<dbReference type="GO" id="GO:0031106">
    <property type="term" value="P:septin ring organization"/>
    <property type="evidence" value="ECO:0007669"/>
    <property type="project" value="TreeGrafter"/>
</dbReference>
<gene>
    <name evidence="6" type="primary">LOC110973864</name>
</gene>
<evidence type="ECO:0000313" key="6">
    <source>
        <dbReference type="RefSeq" id="XP_022080730.1"/>
    </source>
</evidence>
<dbReference type="InterPro" id="IPR012966">
    <property type="entry name" value="AHD"/>
</dbReference>
<protein>
    <submittedName>
        <fullName evidence="6">Rhotekin-like isoform X1</fullName>
    </submittedName>
</protein>
<dbReference type="PANTHER" id="PTHR21538">
    <property type="entry name" value="ANILLIN/RHOTEKIN RTKN"/>
    <property type="match status" value="1"/>
</dbReference>
<evidence type="ECO:0000256" key="2">
    <source>
        <dbReference type="SAM" id="MobiDB-lite"/>
    </source>
</evidence>
<feature type="region of interest" description="Disordered" evidence="2">
    <location>
        <begin position="306"/>
        <end position="326"/>
    </location>
</feature>
<keyword evidence="5" id="KW-1185">Reference proteome</keyword>
<dbReference type="PROSITE" id="PS50003">
    <property type="entry name" value="PH_DOMAIN"/>
    <property type="match status" value="1"/>
</dbReference>
<proteinExistence type="predicted"/>
<dbReference type="GO" id="GO:0000281">
    <property type="term" value="P:mitotic cytokinesis"/>
    <property type="evidence" value="ECO:0007669"/>
    <property type="project" value="TreeGrafter"/>
</dbReference>